<dbReference type="Proteomes" id="UP000736787">
    <property type="component" value="Unassembled WGS sequence"/>
</dbReference>
<dbReference type="SUPFAM" id="SSF54160">
    <property type="entry name" value="Chromo domain-like"/>
    <property type="match status" value="1"/>
</dbReference>
<organism evidence="3 4">
    <name type="scientific">Phytophthora cactorum</name>
    <dbReference type="NCBI Taxonomy" id="29920"/>
    <lineage>
        <taxon>Eukaryota</taxon>
        <taxon>Sar</taxon>
        <taxon>Stramenopiles</taxon>
        <taxon>Oomycota</taxon>
        <taxon>Peronosporomycetes</taxon>
        <taxon>Peronosporales</taxon>
        <taxon>Peronosporaceae</taxon>
        <taxon>Phytophthora</taxon>
    </lineage>
</organism>
<keyword evidence="4" id="KW-1185">Reference proteome</keyword>
<dbReference type="Gene3D" id="2.40.50.40">
    <property type="match status" value="1"/>
</dbReference>
<evidence type="ECO:0000259" key="1">
    <source>
        <dbReference type="PROSITE" id="PS50013"/>
    </source>
</evidence>
<name>A0A329SUQ1_9STRA</name>
<dbReference type="CDD" id="cd00024">
    <property type="entry name" value="CD_CSD"/>
    <property type="match status" value="1"/>
</dbReference>
<dbReference type="InterPro" id="IPR016197">
    <property type="entry name" value="Chromo-like_dom_sf"/>
</dbReference>
<dbReference type="AlphaFoldDB" id="A0A329SUQ1"/>
<feature type="domain" description="Chromo" evidence="1">
    <location>
        <begin position="49"/>
        <end position="94"/>
    </location>
</feature>
<evidence type="ECO:0000313" key="4">
    <source>
        <dbReference type="Proteomes" id="UP000251314"/>
    </source>
</evidence>
<evidence type="ECO:0000313" key="2">
    <source>
        <dbReference type="EMBL" id="KAG2946531.1"/>
    </source>
</evidence>
<dbReference type="PROSITE" id="PS50013">
    <property type="entry name" value="CHROMO_2"/>
    <property type="match status" value="1"/>
</dbReference>
<dbReference type="Proteomes" id="UP000251314">
    <property type="component" value="Unassembled WGS sequence"/>
</dbReference>
<accession>A0A329SUQ1</accession>
<reference evidence="3 4" key="1">
    <citation type="submission" date="2018-01" db="EMBL/GenBank/DDBJ databases">
        <title>Draft genome of the strawberry crown rot pathogen Phytophthora cactorum.</title>
        <authorList>
            <person name="Armitage A.D."/>
            <person name="Lysoe E."/>
            <person name="Nellist C.F."/>
            <person name="Harrison R.J."/>
            <person name="Brurberg M.B."/>
        </authorList>
    </citation>
    <scope>NUCLEOTIDE SEQUENCE [LARGE SCALE GENOMIC DNA]</scope>
    <source>
        <strain evidence="3 4">10300</strain>
    </source>
</reference>
<dbReference type="EMBL" id="RCMK01000155">
    <property type="protein sequence ID" value="KAG2946531.1"/>
    <property type="molecule type" value="Genomic_DNA"/>
</dbReference>
<protein>
    <recommendedName>
        <fullName evidence="1">Chromo domain-containing protein</fullName>
    </recommendedName>
</protein>
<dbReference type="VEuPathDB" id="FungiDB:PC110_g2981"/>
<reference evidence="2" key="2">
    <citation type="submission" date="2018-10" db="EMBL/GenBank/DDBJ databases">
        <title>Effector identification in a new, highly contiguous assembly of the strawberry crown rot pathogen Phytophthora cactorum.</title>
        <authorList>
            <person name="Armitage A.D."/>
            <person name="Nellist C.F."/>
            <person name="Bates H."/>
            <person name="Vickerstaff R.J."/>
            <person name="Harrison R.J."/>
        </authorList>
    </citation>
    <scope>NUCLEOTIDE SEQUENCE</scope>
    <source>
        <strain evidence="2">4040</strain>
    </source>
</reference>
<sequence length="94" mass="10753">MSFRRLFFEYTASACRSAKRRFISGNFTDFGEELLPDDSSDQEPATDEFQVEAILDDRVPVSTGTERPVREFKINWVGYYEPSWEPVSNLSCGG</sequence>
<proteinExistence type="predicted"/>
<dbReference type="InterPro" id="IPR000953">
    <property type="entry name" value="Chromo/chromo_shadow_dom"/>
</dbReference>
<evidence type="ECO:0000313" key="3">
    <source>
        <dbReference type="EMBL" id="RAW40793.1"/>
    </source>
</evidence>
<dbReference type="EMBL" id="MJFZ01000041">
    <property type="protein sequence ID" value="RAW40793.1"/>
    <property type="molecule type" value="Genomic_DNA"/>
</dbReference>
<dbReference type="OrthoDB" id="112058at2759"/>
<comment type="caution">
    <text evidence="3">The sequence shown here is derived from an EMBL/GenBank/DDBJ whole genome shotgun (WGS) entry which is preliminary data.</text>
</comment>
<gene>
    <name evidence="3" type="ORF">PC110_g2981</name>
    <name evidence="2" type="ORF">PC117_g7549</name>
</gene>